<proteinExistence type="predicted"/>
<sequence>MERCRNGDNTRFKIMFNDERRKLRISRQAACAIPLVKLRSSMRRARLENRPRIPHSLKDLDKVLRRKKWKALSRTLDGKDNVYAGRAGSAAEKTLSLVFFTRRMCKYLRKVKKIYCDATFSPVPRGMKAHQVWTISTVLMHHAFPLVRVLMRRRTTKTYQAALDHISHLAPGFQPEEVMCDYEPAEMKALHRKFPNARLSGCLFHYAKAVGSHLKKLKMVRLIRKNARVRTLCRMMCVLPLLPHDRIKEGFLVICDQIVKKRVSHKMHRAVTYWIRTWLPKVHVLSVCGCTDRTTNACESDNRMFQDSVRHPRPNVWDFMDGILDMEDCTQQDLYVIRRRKASRARAVTAEANDETVRALTALLKEDAISVRSFLKEASYTIVKSMNRGLNGRKKKKNV</sequence>
<reference evidence="2" key="1">
    <citation type="submission" date="2022-12" db="EMBL/GenBank/DDBJ databases">
        <title>Chromosome-level genome assembly of the bean flower thrips Megalurothrips usitatus.</title>
        <authorList>
            <person name="Ma L."/>
            <person name="Liu Q."/>
            <person name="Li H."/>
            <person name="Cai W."/>
        </authorList>
    </citation>
    <scope>NUCLEOTIDE SEQUENCE</scope>
    <source>
        <strain evidence="2">Cailab_2022a</strain>
    </source>
</reference>
<dbReference type="EMBL" id="JAPTSV010000839">
    <property type="protein sequence ID" value="KAJ1518904.1"/>
    <property type="molecule type" value="Genomic_DNA"/>
</dbReference>
<protein>
    <recommendedName>
        <fullName evidence="1">MULE transposase domain-containing protein</fullName>
    </recommendedName>
</protein>
<feature type="domain" description="MULE transposase" evidence="1">
    <location>
        <begin position="115"/>
        <end position="208"/>
    </location>
</feature>
<keyword evidence="3" id="KW-1185">Reference proteome</keyword>
<evidence type="ECO:0000259" key="1">
    <source>
        <dbReference type="Pfam" id="PF10551"/>
    </source>
</evidence>
<evidence type="ECO:0000313" key="2">
    <source>
        <dbReference type="EMBL" id="KAJ1518904.1"/>
    </source>
</evidence>
<dbReference type="Pfam" id="PF10551">
    <property type="entry name" value="MULE"/>
    <property type="match status" value="1"/>
</dbReference>
<gene>
    <name evidence="2" type="ORF">ONE63_011490</name>
</gene>
<evidence type="ECO:0000313" key="3">
    <source>
        <dbReference type="Proteomes" id="UP001075354"/>
    </source>
</evidence>
<accession>A0AAV7WZ66</accession>
<name>A0AAV7WZ66_9NEOP</name>
<comment type="caution">
    <text evidence="2">The sequence shown here is derived from an EMBL/GenBank/DDBJ whole genome shotgun (WGS) entry which is preliminary data.</text>
</comment>
<organism evidence="2 3">
    <name type="scientific">Megalurothrips usitatus</name>
    <name type="common">bean blossom thrips</name>
    <dbReference type="NCBI Taxonomy" id="439358"/>
    <lineage>
        <taxon>Eukaryota</taxon>
        <taxon>Metazoa</taxon>
        <taxon>Ecdysozoa</taxon>
        <taxon>Arthropoda</taxon>
        <taxon>Hexapoda</taxon>
        <taxon>Insecta</taxon>
        <taxon>Pterygota</taxon>
        <taxon>Neoptera</taxon>
        <taxon>Paraneoptera</taxon>
        <taxon>Thysanoptera</taxon>
        <taxon>Terebrantia</taxon>
        <taxon>Thripoidea</taxon>
        <taxon>Thripidae</taxon>
        <taxon>Megalurothrips</taxon>
    </lineage>
</organism>
<dbReference type="Proteomes" id="UP001075354">
    <property type="component" value="Unassembled WGS sequence"/>
</dbReference>
<dbReference type="InterPro" id="IPR018289">
    <property type="entry name" value="MULE_transposase_dom"/>
</dbReference>
<dbReference type="AlphaFoldDB" id="A0AAV7WZ66"/>